<dbReference type="STRING" id="1090322.MettiDRAFT_1025"/>
<evidence type="ECO:0008006" key="5">
    <source>
        <dbReference type="Google" id="ProtNLM"/>
    </source>
</evidence>
<keyword evidence="2" id="KW-1133">Transmembrane helix</keyword>
<proteinExistence type="predicted"/>
<organism evidence="3 4">
    <name type="scientific">Methanolobus tindarius DSM 2278</name>
    <dbReference type="NCBI Taxonomy" id="1090322"/>
    <lineage>
        <taxon>Archaea</taxon>
        <taxon>Methanobacteriati</taxon>
        <taxon>Methanobacteriota</taxon>
        <taxon>Stenosarchaea group</taxon>
        <taxon>Methanomicrobia</taxon>
        <taxon>Methanosarcinales</taxon>
        <taxon>Methanosarcinaceae</taxon>
        <taxon>Methanolobus</taxon>
    </lineage>
</organism>
<feature type="compositionally biased region" description="Basic and acidic residues" evidence="1">
    <location>
        <begin position="371"/>
        <end position="380"/>
    </location>
</feature>
<evidence type="ECO:0000313" key="4">
    <source>
        <dbReference type="Proteomes" id="UP000019483"/>
    </source>
</evidence>
<dbReference type="OrthoDB" id="121604at2157"/>
<feature type="region of interest" description="Disordered" evidence="1">
    <location>
        <begin position="371"/>
        <end position="401"/>
    </location>
</feature>
<gene>
    <name evidence="3" type="ORF">MettiDRAFT_1025</name>
</gene>
<feature type="compositionally biased region" description="Low complexity" evidence="1">
    <location>
        <begin position="392"/>
        <end position="401"/>
    </location>
</feature>
<evidence type="ECO:0000256" key="1">
    <source>
        <dbReference type="SAM" id="MobiDB-lite"/>
    </source>
</evidence>
<keyword evidence="2" id="KW-0812">Transmembrane</keyword>
<evidence type="ECO:0000256" key="2">
    <source>
        <dbReference type="SAM" id="Phobius"/>
    </source>
</evidence>
<sequence length="429" mass="48040">MKYIHFVIISVCILLLCVSPASGVRTKAMIHYSEPQVAVQDEIFLEQGYSFKVLDMNSKSGDVWIELYLNGEEVELDDNFAKEDQPLEYIRSIVEDEDDDEDEEIDYFILKITTEGDVDEEDGVVYSTLYIEQYMDLVEDVENYLLLDKSYSLKTDSELELSGLYTLEATDVDDDEVTLELRLNGKLLKEDEVEDDEYFYYTVYSDGNPETVFLANVKAFFETDDEVTVFLNHVSLKQIQVSSSDELPDGLDIDVSSPVDGGLKAGRIAIVSYSLNESYSEVRILVDGEILDSRYNASPGVYKAVTDEMNSGIHKATLVAINEDDDTSYYSEDFSVSVNIKDNITESIVELANTAATEISKTYNITSNISKSDDSIKDSSSDTEESSDTKDSVSSLSSWTSSTGVSNAVSLIVTAGVFLLFFTFFNKFR</sequence>
<protein>
    <recommendedName>
        <fullName evidence="5">S-layer family duplication domain-containing protein</fullName>
    </recommendedName>
</protein>
<keyword evidence="2" id="KW-0472">Membrane</keyword>
<comment type="caution">
    <text evidence="3">The sequence shown here is derived from an EMBL/GenBank/DDBJ whole genome shotgun (WGS) entry which is preliminary data.</text>
</comment>
<dbReference type="Proteomes" id="UP000019483">
    <property type="component" value="Unassembled WGS sequence"/>
</dbReference>
<keyword evidence="4" id="KW-1185">Reference proteome</keyword>
<accession>W9DQB1</accession>
<dbReference type="RefSeq" id="WP_023844734.1">
    <property type="nucleotide sequence ID" value="NZ_AZAJ01000001.1"/>
</dbReference>
<dbReference type="AlphaFoldDB" id="W9DQB1"/>
<reference evidence="3 4" key="1">
    <citation type="submission" date="2013-08" db="EMBL/GenBank/DDBJ databases">
        <authorList>
            <consortium name="DOE Joint Genome Institute"/>
            <person name="Eisen J."/>
            <person name="Huntemann M."/>
            <person name="Han J."/>
            <person name="Chen A."/>
            <person name="Kyrpides N."/>
            <person name="Mavromatis K."/>
            <person name="Markowitz V."/>
            <person name="Palaniappan K."/>
            <person name="Ivanova N."/>
            <person name="Schaumberg A."/>
            <person name="Pati A."/>
            <person name="Liolios K."/>
            <person name="Nordberg H.P."/>
            <person name="Cantor M.N."/>
            <person name="Hua S.X."/>
            <person name="Woyke T."/>
        </authorList>
    </citation>
    <scope>NUCLEOTIDE SEQUENCE [LARGE SCALE GENOMIC DNA]</scope>
    <source>
        <strain evidence="3 4">DSM 2278</strain>
    </source>
</reference>
<name>W9DQB1_METTI</name>
<evidence type="ECO:0000313" key="3">
    <source>
        <dbReference type="EMBL" id="ETA67598.1"/>
    </source>
</evidence>
<dbReference type="EMBL" id="AZAJ01000001">
    <property type="protein sequence ID" value="ETA67598.1"/>
    <property type="molecule type" value="Genomic_DNA"/>
</dbReference>
<dbReference type="Gene3D" id="2.60.98.40">
    <property type="match status" value="2"/>
</dbReference>
<feature type="transmembrane region" description="Helical" evidence="2">
    <location>
        <begin position="404"/>
        <end position="425"/>
    </location>
</feature>